<dbReference type="InterPro" id="IPR005467">
    <property type="entry name" value="His_kinase_dom"/>
</dbReference>
<dbReference type="Gene3D" id="3.30.565.10">
    <property type="entry name" value="Histidine kinase-like ATPase, C-terminal domain"/>
    <property type="match status" value="1"/>
</dbReference>
<protein>
    <recommendedName>
        <fullName evidence="2">histidine kinase</fullName>
        <ecNumber evidence="2">2.7.13.3</ecNumber>
    </recommendedName>
</protein>
<sequence>MNTSVAKVIEHYFSNPMCHLELDAEEALLTEGEENRRLFYVVSGELEGFVKAENASSVAKVFSASEGAFIGVHSFFSGDFVASSSVVSKSPSVLAWIDNEILPVDEERFGSLTQQFTPVILNELSRRQKRAMQEAIEKEKVLTQLHTAEQMTTLGQLAAGIAHELNNAVGVLSSKTERMQEVILALLEELHPGASQFVDAGLLKGQTASSQEVRARAKQISSEFGIEKQLAKALARAVSPSELSDDWLKSPEDAVKYWSVGRDLHDMRVAARHSVSIVKSVKQLGRSDTEAEEWVDVNDTIHKSLALLQSDIRRVDVRFSPASTSKIKGSESDLVQVWANIIKNACDALSSTSNPGIEILTRESDNHIKVTIANNGPEIKESVRRQIFQPNFTTKKGGLSFGLGLGLSIVKRMVSRYQGSVVVKSDDEKTVFRIKLPKSTNPKEVGYGKN</sequence>
<dbReference type="InterPro" id="IPR014710">
    <property type="entry name" value="RmlC-like_jellyroll"/>
</dbReference>
<dbReference type="PANTHER" id="PTHR43065:SF48">
    <property type="entry name" value="HISTIDINE KINASE"/>
    <property type="match status" value="1"/>
</dbReference>
<comment type="catalytic activity">
    <reaction evidence="1">
        <text>ATP + protein L-histidine = ADP + protein N-phospho-L-histidine.</text>
        <dbReference type="EC" id="2.7.13.3"/>
    </reaction>
</comment>
<dbReference type="PROSITE" id="PS50042">
    <property type="entry name" value="CNMP_BINDING_3"/>
    <property type="match status" value="1"/>
</dbReference>
<dbReference type="GO" id="GO:0004673">
    <property type="term" value="F:protein histidine kinase activity"/>
    <property type="evidence" value="ECO:0007669"/>
    <property type="project" value="UniProtKB-EC"/>
</dbReference>
<dbReference type="PANTHER" id="PTHR43065">
    <property type="entry name" value="SENSOR HISTIDINE KINASE"/>
    <property type="match status" value="1"/>
</dbReference>
<dbReference type="InterPro" id="IPR018490">
    <property type="entry name" value="cNMP-bd_dom_sf"/>
</dbReference>
<evidence type="ECO:0000259" key="3">
    <source>
        <dbReference type="PROSITE" id="PS50042"/>
    </source>
</evidence>
<dbReference type="EC" id="2.7.13.3" evidence="2"/>
<dbReference type="InterPro" id="IPR000595">
    <property type="entry name" value="cNMP-bd_dom"/>
</dbReference>
<evidence type="ECO:0000259" key="4">
    <source>
        <dbReference type="PROSITE" id="PS50109"/>
    </source>
</evidence>
<accession>A0AAV2VS95</accession>
<feature type="domain" description="Histidine kinase" evidence="4">
    <location>
        <begin position="277"/>
        <end position="440"/>
    </location>
</feature>
<dbReference type="Pfam" id="PF02518">
    <property type="entry name" value="HATPase_c"/>
    <property type="match status" value="1"/>
</dbReference>
<proteinExistence type="predicted"/>
<dbReference type="PRINTS" id="PR00344">
    <property type="entry name" value="BCTRLSENSOR"/>
</dbReference>
<dbReference type="Gene3D" id="1.10.287.130">
    <property type="match status" value="1"/>
</dbReference>
<dbReference type="Gene3D" id="2.60.120.10">
    <property type="entry name" value="Jelly Rolls"/>
    <property type="match status" value="1"/>
</dbReference>
<dbReference type="InterPro" id="IPR003594">
    <property type="entry name" value="HATPase_dom"/>
</dbReference>
<organism evidence="5 6">
    <name type="scientific">Vibrio nigripulchritudo SOn1</name>
    <dbReference type="NCBI Taxonomy" id="1238450"/>
    <lineage>
        <taxon>Bacteria</taxon>
        <taxon>Pseudomonadati</taxon>
        <taxon>Pseudomonadota</taxon>
        <taxon>Gammaproteobacteria</taxon>
        <taxon>Vibrionales</taxon>
        <taxon>Vibrionaceae</taxon>
        <taxon>Vibrio</taxon>
    </lineage>
</organism>
<evidence type="ECO:0000313" key="5">
    <source>
        <dbReference type="EMBL" id="CCO47583.1"/>
    </source>
</evidence>
<dbReference type="EMBL" id="CAOF01000121">
    <property type="protein sequence ID" value="CCO47583.1"/>
    <property type="molecule type" value="Genomic_DNA"/>
</dbReference>
<evidence type="ECO:0000256" key="2">
    <source>
        <dbReference type="ARBA" id="ARBA00012438"/>
    </source>
</evidence>
<keyword evidence="5" id="KW-0418">Kinase</keyword>
<dbReference type="RefSeq" id="WP_022612349.1">
    <property type="nucleotide sequence ID" value="NZ_LK391965.1"/>
</dbReference>
<keyword evidence="5" id="KW-0808">Transferase</keyword>
<dbReference type="PROSITE" id="PS50109">
    <property type="entry name" value="HIS_KIN"/>
    <property type="match status" value="1"/>
</dbReference>
<dbReference type="Pfam" id="PF00027">
    <property type="entry name" value="cNMP_binding"/>
    <property type="match status" value="1"/>
</dbReference>
<dbReference type="Proteomes" id="UP000018211">
    <property type="component" value="Unassembled WGS sequence"/>
</dbReference>
<dbReference type="SMART" id="SM00387">
    <property type="entry name" value="HATPase_c"/>
    <property type="match status" value="1"/>
</dbReference>
<comment type="caution">
    <text evidence="5">The sequence shown here is derived from an EMBL/GenBank/DDBJ whole genome shotgun (WGS) entry which is preliminary data.</text>
</comment>
<evidence type="ECO:0000256" key="1">
    <source>
        <dbReference type="ARBA" id="ARBA00000085"/>
    </source>
</evidence>
<evidence type="ECO:0000313" key="6">
    <source>
        <dbReference type="Proteomes" id="UP000018211"/>
    </source>
</evidence>
<dbReference type="SUPFAM" id="SSF51206">
    <property type="entry name" value="cAMP-binding domain-like"/>
    <property type="match status" value="1"/>
</dbReference>
<feature type="domain" description="Cyclic nucleotide-binding" evidence="3">
    <location>
        <begin position="22"/>
        <end position="100"/>
    </location>
</feature>
<dbReference type="AlphaFoldDB" id="A0AAV2VS95"/>
<name>A0AAV2VS95_9VIBR</name>
<reference evidence="5 6" key="1">
    <citation type="journal article" date="2013" name="ISME J.">
        <title>Comparative genomics of pathogenic lineages of Vibrio nigripulchritudo identifies virulence-associated traits.</title>
        <authorList>
            <person name="Goudenege D."/>
            <person name="Labreuche Y."/>
            <person name="Krin E."/>
            <person name="Ansquer D."/>
            <person name="Mangenot S."/>
            <person name="Calteau A."/>
            <person name="Medigue C."/>
            <person name="Mazel D."/>
            <person name="Polz M.F."/>
            <person name="Le Roux F."/>
        </authorList>
    </citation>
    <scope>NUCLEOTIDE SEQUENCE [LARGE SCALE GENOMIC DNA]</scope>
    <source>
        <strain evidence="5 6">SOn1</strain>
    </source>
</reference>
<dbReference type="InterPro" id="IPR036890">
    <property type="entry name" value="HATPase_C_sf"/>
</dbReference>
<gene>
    <name evidence="5" type="ORF">VIBNISOn1_300008</name>
</gene>
<dbReference type="InterPro" id="IPR004358">
    <property type="entry name" value="Sig_transdc_His_kin-like_C"/>
</dbReference>
<dbReference type="SUPFAM" id="SSF55874">
    <property type="entry name" value="ATPase domain of HSP90 chaperone/DNA topoisomerase II/histidine kinase"/>
    <property type="match status" value="1"/>
</dbReference>